<accession>A0ACC0B3Y0</accession>
<comment type="caution">
    <text evidence="1">The sequence shown here is derived from an EMBL/GenBank/DDBJ whole genome shotgun (WGS) entry which is preliminary data.</text>
</comment>
<protein>
    <submittedName>
        <fullName evidence="1">Uncharacterized protein</fullName>
    </submittedName>
</protein>
<sequence length="416" mass="46351">MLKGQSAPDATHELFLICETSLAPDPKNRNRENSQILSIPRFHSSAAGGVSTKPLHPFTCTSSANFLQPSHFLLFSEFKTFFTDSRGKKRYNITGRGIAPLSNGKQATPRKCPETSFQSSWCFPLRSEQNCPSYFLYFCFIPPFVYMAGGAGARRKNARQGARNVVSSDDVPLASQPSSDLSKAWFDKKINCKLIIEKTIDPSVDSPFHLSTAFWRLGWEPILTLRPYYYLELVCHFNANILARGKKVTDIHSSVKGVPSLINRAILARIFGFSNYGDGVEFGGDMVHSDRNYSIDIAFTCFDIRLTPRFANPDRFEIHAHVDDVDHNPVPLGSLIVKEILDAARSNSATKALCFPCMLSRVFKSDNGLWTFGERPVPILEPAPVVRAVNGSRPSGYPQTYTCTLIVKLGPIPFRV</sequence>
<reference evidence="2" key="1">
    <citation type="journal article" date="2023" name="Nat. Plants">
        <title>Single-cell RNA sequencing provides a high-resolution roadmap for understanding the multicellular compartmentation of specialized metabolism.</title>
        <authorList>
            <person name="Sun S."/>
            <person name="Shen X."/>
            <person name="Li Y."/>
            <person name="Li Y."/>
            <person name="Wang S."/>
            <person name="Li R."/>
            <person name="Zhang H."/>
            <person name="Shen G."/>
            <person name="Guo B."/>
            <person name="Wei J."/>
            <person name="Xu J."/>
            <person name="St-Pierre B."/>
            <person name="Chen S."/>
            <person name="Sun C."/>
        </authorList>
    </citation>
    <scope>NUCLEOTIDE SEQUENCE [LARGE SCALE GENOMIC DNA]</scope>
</reference>
<evidence type="ECO:0000313" key="1">
    <source>
        <dbReference type="EMBL" id="KAI5667282.1"/>
    </source>
</evidence>
<organism evidence="1 2">
    <name type="scientific">Catharanthus roseus</name>
    <name type="common">Madagascar periwinkle</name>
    <name type="synonym">Vinca rosea</name>
    <dbReference type="NCBI Taxonomy" id="4058"/>
    <lineage>
        <taxon>Eukaryota</taxon>
        <taxon>Viridiplantae</taxon>
        <taxon>Streptophyta</taxon>
        <taxon>Embryophyta</taxon>
        <taxon>Tracheophyta</taxon>
        <taxon>Spermatophyta</taxon>
        <taxon>Magnoliopsida</taxon>
        <taxon>eudicotyledons</taxon>
        <taxon>Gunneridae</taxon>
        <taxon>Pentapetalae</taxon>
        <taxon>asterids</taxon>
        <taxon>lamiids</taxon>
        <taxon>Gentianales</taxon>
        <taxon>Apocynaceae</taxon>
        <taxon>Rauvolfioideae</taxon>
        <taxon>Vinceae</taxon>
        <taxon>Catharanthinae</taxon>
        <taxon>Catharanthus</taxon>
    </lineage>
</organism>
<evidence type="ECO:0000313" key="2">
    <source>
        <dbReference type="Proteomes" id="UP001060085"/>
    </source>
</evidence>
<proteinExistence type="predicted"/>
<gene>
    <name evidence="1" type="ORF">M9H77_17135</name>
</gene>
<dbReference type="Proteomes" id="UP001060085">
    <property type="component" value="Linkage Group LG04"/>
</dbReference>
<dbReference type="EMBL" id="CM044704">
    <property type="protein sequence ID" value="KAI5667282.1"/>
    <property type="molecule type" value="Genomic_DNA"/>
</dbReference>
<keyword evidence="2" id="KW-1185">Reference proteome</keyword>
<name>A0ACC0B3Y0_CATRO</name>